<dbReference type="KEGG" id="enn:FRE64_13690"/>
<dbReference type="OrthoDB" id="516291at2"/>
<name>A0A5B8NQX3_9CHRO</name>
<proteinExistence type="predicted"/>
<dbReference type="AlphaFoldDB" id="A0A5B8NQX3"/>
<evidence type="ECO:0000313" key="2">
    <source>
        <dbReference type="Proteomes" id="UP000318453"/>
    </source>
</evidence>
<protein>
    <submittedName>
        <fullName evidence="1">Uncharacterized protein</fullName>
    </submittedName>
</protein>
<dbReference type="Proteomes" id="UP000318453">
    <property type="component" value="Chromosome"/>
</dbReference>
<organism evidence="1 2">
    <name type="scientific">Euhalothece natronophila Z-M001</name>
    <dbReference type="NCBI Taxonomy" id="522448"/>
    <lineage>
        <taxon>Bacteria</taxon>
        <taxon>Bacillati</taxon>
        <taxon>Cyanobacteriota</taxon>
        <taxon>Cyanophyceae</taxon>
        <taxon>Oscillatoriophycideae</taxon>
        <taxon>Chroococcales</taxon>
        <taxon>Halothecacae</taxon>
        <taxon>Halothece cluster</taxon>
        <taxon>Euhalothece</taxon>
    </lineage>
</organism>
<gene>
    <name evidence="1" type="ORF">FRE64_13690</name>
</gene>
<dbReference type="RefSeq" id="WP_146296741.1">
    <property type="nucleotide sequence ID" value="NZ_CP042326.1"/>
</dbReference>
<keyword evidence="2" id="KW-1185">Reference proteome</keyword>
<dbReference type="EMBL" id="CP042326">
    <property type="protein sequence ID" value="QDZ40901.1"/>
    <property type="molecule type" value="Genomic_DNA"/>
</dbReference>
<reference evidence="1" key="1">
    <citation type="submission" date="2019-08" db="EMBL/GenBank/DDBJ databases">
        <title>Carotenoids and Carotenoid Binding Proteins in the Halophilic Cyanobacterium Euhalothece sp. ZM00.</title>
        <authorList>
            <person name="Cho S.M."/>
            <person name="Song J.Y."/>
            <person name="Park Y.-I."/>
        </authorList>
    </citation>
    <scope>NUCLEOTIDE SEQUENCE [LARGE SCALE GENOMIC DNA]</scope>
    <source>
        <strain evidence="1">Z-M001</strain>
    </source>
</reference>
<evidence type="ECO:0000313" key="1">
    <source>
        <dbReference type="EMBL" id="QDZ40901.1"/>
    </source>
</evidence>
<sequence length="142" mass="16375">MYPQFTVIPRYQLDDQLPWLEGVDPLRNYWIAVNSDRAFTVTLTGLKADSWDEFKQFMRRFRSLQPGESIKLGNSDEEIICVSPNCYAYASDVDDAPVWHLFDEESLDSLLMTAHPDWQCSQKDLLLGRSHLEASWQTTVAA</sequence>
<accession>A0A5B8NQX3</accession>